<dbReference type="Proteomes" id="UP000198850">
    <property type="component" value="Unassembled WGS sequence"/>
</dbReference>
<keyword evidence="2" id="KW-1185">Reference proteome</keyword>
<evidence type="ECO:0000313" key="2">
    <source>
        <dbReference type="Proteomes" id="UP000198850"/>
    </source>
</evidence>
<dbReference type="RefSeq" id="WP_090558828.1">
    <property type="nucleotide sequence ID" value="NZ_FNRA01000010.1"/>
</dbReference>
<dbReference type="Pfam" id="PF05974">
    <property type="entry name" value="DUF892"/>
    <property type="match status" value="1"/>
</dbReference>
<protein>
    <submittedName>
        <fullName evidence="1">Ferritin-like metal-binding protein YciE</fullName>
    </submittedName>
</protein>
<organism evidence="1 2">
    <name type="scientific">Pedobacter hartonius</name>
    <dbReference type="NCBI Taxonomy" id="425514"/>
    <lineage>
        <taxon>Bacteria</taxon>
        <taxon>Pseudomonadati</taxon>
        <taxon>Bacteroidota</taxon>
        <taxon>Sphingobacteriia</taxon>
        <taxon>Sphingobacteriales</taxon>
        <taxon>Sphingobacteriaceae</taxon>
        <taxon>Pedobacter</taxon>
    </lineage>
</organism>
<proteinExistence type="predicted"/>
<dbReference type="InterPro" id="IPR010287">
    <property type="entry name" value="DUF892_YciF-like"/>
</dbReference>
<dbReference type="InterPro" id="IPR009078">
    <property type="entry name" value="Ferritin-like_SF"/>
</dbReference>
<gene>
    <name evidence="1" type="ORF">SAMN05443550_110136</name>
</gene>
<reference evidence="1 2" key="1">
    <citation type="submission" date="2016-10" db="EMBL/GenBank/DDBJ databases">
        <authorList>
            <person name="de Groot N.N."/>
        </authorList>
    </citation>
    <scope>NUCLEOTIDE SEQUENCE [LARGE SCALE GENOMIC DNA]</scope>
    <source>
        <strain evidence="1 2">DSM 19033</strain>
    </source>
</reference>
<dbReference type="Gene3D" id="1.20.1260.10">
    <property type="match status" value="1"/>
</dbReference>
<accession>A0A1H4GK37</accession>
<dbReference type="SUPFAM" id="SSF47240">
    <property type="entry name" value="Ferritin-like"/>
    <property type="match status" value="1"/>
</dbReference>
<dbReference type="AlphaFoldDB" id="A0A1H4GK37"/>
<dbReference type="OrthoDB" id="771151at2"/>
<dbReference type="EMBL" id="FNRA01000010">
    <property type="protein sequence ID" value="SEB09966.1"/>
    <property type="molecule type" value="Genomic_DNA"/>
</dbReference>
<sequence length="164" mass="18321">MDTDALILPDIFKNSLAEQLAAEKKYLKVLEKISGSLMTDEFKSAISPSETDIESHISRLSGSMAALKQKSAAKPSVIDDELLSMLKAHSGKGQSILNDILILHIIKLIFSIKVSRYESLHRMASALGYQEYAMLLEQCSKDDQNTIAYLNQIEQNVMYPEVKK</sequence>
<dbReference type="InterPro" id="IPR012347">
    <property type="entry name" value="Ferritin-like"/>
</dbReference>
<name>A0A1H4GK37_9SPHI</name>
<evidence type="ECO:0000313" key="1">
    <source>
        <dbReference type="EMBL" id="SEB09966.1"/>
    </source>
</evidence>